<name>A0A0U1M4D3_TALIS</name>
<organism evidence="5 6">
    <name type="scientific">Talaromyces islandicus</name>
    <name type="common">Penicillium islandicum</name>
    <dbReference type="NCBI Taxonomy" id="28573"/>
    <lineage>
        <taxon>Eukaryota</taxon>
        <taxon>Fungi</taxon>
        <taxon>Dikarya</taxon>
        <taxon>Ascomycota</taxon>
        <taxon>Pezizomycotina</taxon>
        <taxon>Eurotiomycetes</taxon>
        <taxon>Eurotiomycetidae</taxon>
        <taxon>Eurotiales</taxon>
        <taxon>Trichocomaceae</taxon>
        <taxon>Talaromyces</taxon>
        <taxon>Talaromyces sect. Islandici</taxon>
    </lineage>
</organism>
<evidence type="ECO:0000313" key="6">
    <source>
        <dbReference type="Proteomes" id="UP000054383"/>
    </source>
</evidence>
<dbReference type="OMA" id="PEAFAIN"/>
<dbReference type="OrthoDB" id="2432613at2759"/>
<sequence>MRFTNLASILLAFPLIALADVEFTSPEPGATVRGGDVLTAVWKDSGEPPRITELTDYDLFLCAGGASVEYSEDLALLIENGSFERGNSVSFQVKPDVGTTYPNAYFLRMVSRGVNTTVINYSQRFSLSGMTGTFSEKVQTGLSSLPNVTGDDSELKKRQLAAVAAAPAAALYTVPYPLQSTGLTKYAPMAQHPGTTITAKSAPPQFPPSPYIVAKTILPIATWQTTLTATNTYSTTSIENTATPAPHPAGDMKKYLKRWADDA</sequence>
<evidence type="ECO:0000256" key="2">
    <source>
        <dbReference type="SAM" id="SignalP"/>
    </source>
</evidence>
<dbReference type="Proteomes" id="UP000054383">
    <property type="component" value="Unassembled WGS sequence"/>
</dbReference>
<evidence type="ECO:0000256" key="1">
    <source>
        <dbReference type="ARBA" id="ARBA00022729"/>
    </source>
</evidence>
<feature type="chain" id="PRO_5006711527" evidence="2">
    <location>
        <begin position="20"/>
        <end position="263"/>
    </location>
</feature>
<dbReference type="GO" id="GO:0006078">
    <property type="term" value="P:(1-&gt;6)-beta-D-glucan biosynthetic process"/>
    <property type="evidence" value="ECO:0007669"/>
    <property type="project" value="InterPro"/>
</dbReference>
<dbReference type="GO" id="GO:0031505">
    <property type="term" value="P:fungal-type cell wall organization"/>
    <property type="evidence" value="ECO:0007669"/>
    <property type="project" value="TreeGrafter"/>
</dbReference>
<reference evidence="5 6" key="1">
    <citation type="submission" date="2015-04" db="EMBL/GenBank/DDBJ databases">
        <authorList>
            <person name="Syromyatnikov M.Y."/>
            <person name="Popov V.N."/>
        </authorList>
    </citation>
    <scope>NUCLEOTIDE SEQUENCE [LARGE SCALE GENOMIC DNA]</scope>
    <source>
        <strain evidence="5">WF-38-12</strain>
    </source>
</reference>
<feature type="signal peptide" evidence="2">
    <location>
        <begin position="1"/>
        <end position="19"/>
    </location>
</feature>
<feature type="domain" description="Yeast cell wall synthesis Kre9/Knh1-like N-terminal" evidence="4">
    <location>
        <begin position="25"/>
        <end position="127"/>
    </location>
</feature>
<keyword evidence="6" id="KW-1185">Reference proteome</keyword>
<dbReference type="GO" id="GO:0005576">
    <property type="term" value="C:extracellular region"/>
    <property type="evidence" value="ECO:0007669"/>
    <property type="project" value="TreeGrafter"/>
</dbReference>
<evidence type="ECO:0000259" key="4">
    <source>
        <dbReference type="Pfam" id="PF10342"/>
    </source>
</evidence>
<dbReference type="Pfam" id="PF10342">
    <property type="entry name" value="Kre9_KNH"/>
    <property type="match status" value="1"/>
</dbReference>
<dbReference type="InterPro" id="IPR008659">
    <property type="entry name" value="Kre9/Knh1_C"/>
</dbReference>
<proteinExistence type="predicted"/>
<dbReference type="STRING" id="28573.A0A0U1M4D3"/>
<accession>A0A0U1M4D3</accession>
<evidence type="ECO:0000259" key="3">
    <source>
        <dbReference type="Pfam" id="PF05390"/>
    </source>
</evidence>
<dbReference type="PANTHER" id="PTHR28154:SF1">
    <property type="entry name" value="CELL WALL SYNTHESIS PROTEIN KNH1-RELATED"/>
    <property type="match status" value="1"/>
</dbReference>
<dbReference type="Pfam" id="PF05390">
    <property type="entry name" value="Kre9_KNH1_C"/>
    <property type="match status" value="1"/>
</dbReference>
<dbReference type="PANTHER" id="PTHR28154">
    <property type="entry name" value="CELL WALL SYNTHESIS PROTEIN KNH1-RELATED"/>
    <property type="match status" value="1"/>
</dbReference>
<protein>
    <submittedName>
        <fullName evidence="5">Uncharacterized protein</fullName>
    </submittedName>
</protein>
<keyword evidence="1 2" id="KW-0732">Signal</keyword>
<feature type="domain" description="Yeast cell wall synthesis Kre9/Knh1 C-terminal" evidence="3">
    <location>
        <begin position="170"/>
        <end position="250"/>
    </location>
</feature>
<dbReference type="EMBL" id="CVMT01000008">
    <property type="protein sequence ID" value="CRG90433.1"/>
    <property type="molecule type" value="Genomic_DNA"/>
</dbReference>
<dbReference type="AlphaFoldDB" id="A0A0U1M4D3"/>
<dbReference type="GO" id="GO:0042546">
    <property type="term" value="P:cell wall biogenesis"/>
    <property type="evidence" value="ECO:0007669"/>
    <property type="project" value="InterPro"/>
</dbReference>
<dbReference type="InterPro" id="IPR045328">
    <property type="entry name" value="Kre9/Knh1"/>
</dbReference>
<evidence type="ECO:0000313" key="5">
    <source>
        <dbReference type="EMBL" id="CRG90433.1"/>
    </source>
</evidence>
<dbReference type="InterPro" id="IPR018466">
    <property type="entry name" value="Kre9/Knh1-like_N"/>
</dbReference>
<gene>
    <name evidence="5" type="ORF">PISL3812_07477</name>
</gene>